<dbReference type="EMBL" id="JAROCF010000001">
    <property type="protein sequence ID" value="MDN4614308.1"/>
    <property type="molecule type" value="Genomic_DNA"/>
</dbReference>
<evidence type="ECO:0000256" key="4">
    <source>
        <dbReference type="ARBA" id="ARBA00023163"/>
    </source>
</evidence>
<evidence type="ECO:0000256" key="3">
    <source>
        <dbReference type="ARBA" id="ARBA00023125"/>
    </source>
</evidence>
<name>A0ABT8KBE1_9MICO</name>
<keyword evidence="3" id="KW-0238">DNA-binding</keyword>
<dbReference type="InterPro" id="IPR005119">
    <property type="entry name" value="LysR_subst-bd"/>
</dbReference>
<sequence length="300" mass="32359">MLSVSRLRILRELHRLGTLAAVARALSYTPSAISQQLAQLEREAGVTLLEHVGRGVRLTAEAQRLVEHTEAVLARLELAESELAGAHPATQGVLRVASFPSVVLSLIPRALTMLAASHPELVVEVTQREVEPAYAGLLAHDFDVILGEEYPGFPDAIVDGVDRADLVEDTLRLAHPSSGPFADATRLEQLADAPWTLDPIDTALGRWALAVCRAAGFEPRVRFESPDPLLHAHLVRTGHAVAFLPELIAAQHLGDARLLPLPGAPTRTLYTAVRTGRLRHPAIVAFRDALAEAARQEKAG</sequence>
<dbReference type="PANTHER" id="PTHR30346:SF29">
    <property type="entry name" value="LYSR SUBSTRATE-BINDING"/>
    <property type="match status" value="1"/>
</dbReference>
<dbReference type="PANTHER" id="PTHR30346">
    <property type="entry name" value="TRANSCRIPTIONAL DUAL REGULATOR HCAR-RELATED"/>
    <property type="match status" value="1"/>
</dbReference>
<dbReference type="PROSITE" id="PS50931">
    <property type="entry name" value="HTH_LYSR"/>
    <property type="match status" value="1"/>
</dbReference>
<evidence type="ECO:0000259" key="5">
    <source>
        <dbReference type="PROSITE" id="PS50931"/>
    </source>
</evidence>
<comment type="caution">
    <text evidence="6">The sequence shown here is derived from an EMBL/GenBank/DDBJ whole genome shotgun (WGS) entry which is preliminary data.</text>
</comment>
<dbReference type="Gene3D" id="1.10.10.10">
    <property type="entry name" value="Winged helix-like DNA-binding domain superfamily/Winged helix DNA-binding domain"/>
    <property type="match status" value="1"/>
</dbReference>
<keyword evidence="7" id="KW-1185">Reference proteome</keyword>
<dbReference type="InterPro" id="IPR036388">
    <property type="entry name" value="WH-like_DNA-bd_sf"/>
</dbReference>
<protein>
    <submittedName>
        <fullName evidence="6">LysR family transcriptional regulator</fullName>
    </submittedName>
</protein>
<keyword evidence="4" id="KW-0804">Transcription</keyword>
<keyword evidence="2" id="KW-0805">Transcription regulation</keyword>
<dbReference type="InterPro" id="IPR000847">
    <property type="entry name" value="LysR_HTH_N"/>
</dbReference>
<evidence type="ECO:0000256" key="1">
    <source>
        <dbReference type="ARBA" id="ARBA00009437"/>
    </source>
</evidence>
<dbReference type="SUPFAM" id="SSF53850">
    <property type="entry name" value="Periplasmic binding protein-like II"/>
    <property type="match status" value="1"/>
</dbReference>
<dbReference type="RefSeq" id="WP_301230646.1">
    <property type="nucleotide sequence ID" value="NZ_JAROCF010000001.1"/>
</dbReference>
<dbReference type="Pfam" id="PF03466">
    <property type="entry name" value="LysR_substrate"/>
    <property type="match status" value="1"/>
</dbReference>
<accession>A0ABT8KBE1</accession>
<dbReference type="SUPFAM" id="SSF46785">
    <property type="entry name" value="Winged helix' DNA-binding domain"/>
    <property type="match status" value="1"/>
</dbReference>
<reference evidence="6" key="1">
    <citation type="submission" date="2023-06" db="EMBL/GenBank/DDBJ databases">
        <title>MT1 and MT2 Draft Genomes of Novel Species.</title>
        <authorList>
            <person name="Venkateswaran K."/>
        </authorList>
    </citation>
    <scope>NUCLEOTIDE SEQUENCE</scope>
    <source>
        <strain evidence="6">F6_8S_P_1B</strain>
    </source>
</reference>
<evidence type="ECO:0000313" key="6">
    <source>
        <dbReference type="EMBL" id="MDN4614308.1"/>
    </source>
</evidence>
<dbReference type="InterPro" id="IPR036390">
    <property type="entry name" value="WH_DNA-bd_sf"/>
</dbReference>
<feature type="domain" description="HTH lysR-type" evidence="5">
    <location>
        <begin position="2"/>
        <end position="59"/>
    </location>
</feature>
<dbReference type="Gene3D" id="3.40.190.10">
    <property type="entry name" value="Periplasmic binding protein-like II"/>
    <property type="match status" value="2"/>
</dbReference>
<organism evidence="6 7">
    <name type="scientific">Leifsonia williamsii</name>
    <dbReference type="NCBI Taxonomy" id="3035919"/>
    <lineage>
        <taxon>Bacteria</taxon>
        <taxon>Bacillati</taxon>
        <taxon>Actinomycetota</taxon>
        <taxon>Actinomycetes</taxon>
        <taxon>Micrococcales</taxon>
        <taxon>Microbacteriaceae</taxon>
        <taxon>Leifsonia</taxon>
    </lineage>
</organism>
<gene>
    <name evidence="6" type="ORF">P5G50_07580</name>
</gene>
<evidence type="ECO:0000313" key="7">
    <source>
        <dbReference type="Proteomes" id="UP001174208"/>
    </source>
</evidence>
<dbReference type="Pfam" id="PF00126">
    <property type="entry name" value="HTH_1"/>
    <property type="match status" value="1"/>
</dbReference>
<evidence type="ECO:0000256" key="2">
    <source>
        <dbReference type="ARBA" id="ARBA00023015"/>
    </source>
</evidence>
<proteinExistence type="inferred from homology"/>
<comment type="similarity">
    <text evidence="1">Belongs to the LysR transcriptional regulatory family.</text>
</comment>
<dbReference type="Proteomes" id="UP001174208">
    <property type="component" value="Unassembled WGS sequence"/>
</dbReference>